<dbReference type="Proteomes" id="UP000077315">
    <property type="component" value="Unassembled WGS sequence"/>
</dbReference>
<proteinExistence type="predicted"/>
<dbReference type="EMBL" id="KV440978">
    <property type="protein sequence ID" value="OAD74726.1"/>
    <property type="molecule type" value="Genomic_DNA"/>
</dbReference>
<keyword evidence="4" id="KW-1185">Reference proteome</keyword>
<gene>
    <name evidence="3" type="ORF">PHYBLDRAFT_167075</name>
</gene>
<keyword evidence="2" id="KW-0472">Membrane</keyword>
<evidence type="ECO:0000313" key="3">
    <source>
        <dbReference type="EMBL" id="OAD74726.1"/>
    </source>
</evidence>
<organism evidence="3 4">
    <name type="scientific">Phycomyces blakesleeanus (strain ATCC 8743b / DSM 1359 / FGSC 10004 / NBRC 33097 / NRRL 1555)</name>
    <dbReference type="NCBI Taxonomy" id="763407"/>
    <lineage>
        <taxon>Eukaryota</taxon>
        <taxon>Fungi</taxon>
        <taxon>Fungi incertae sedis</taxon>
        <taxon>Mucoromycota</taxon>
        <taxon>Mucoromycotina</taxon>
        <taxon>Mucoromycetes</taxon>
        <taxon>Mucorales</taxon>
        <taxon>Phycomycetaceae</taxon>
        <taxon>Phycomyces</taxon>
    </lineage>
</organism>
<evidence type="ECO:0000313" key="4">
    <source>
        <dbReference type="Proteomes" id="UP000077315"/>
    </source>
</evidence>
<dbReference type="AlphaFoldDB" id="A0A162PWA9"/>
<sequence length="194" mass="22431">MTMHYKQHKTNTGQESPDKPRSPKVKVKDVLLHDKRLREIDSDGILQDELLFIQIVSDTREDVTDCIFSGRRETADKDSNEEDREDGYRENDKNNDNNNDSDDSDDDENKISITSTATTQIRARAVESLKNNVYVYNPMFVFSSVVSIILFRVVNGEIIYYQQVNLALINFKLLSRFKCCNNIDRNIDNNPCRA</sequence>
<feature type="compositionally biased region" description="Basic and acidic residues" evidence="1">
    <location>
        <begin position="86"/>
        <end position="95"/>
    </location>
</feature>
<feature type="region of interest" description="Disordered" evidence="1">
    <location>
        <begin position="1"/>
        <end position="27"/>
    </location>
</feature>
<feature type="compositionally biased region" description="Basic and acidic residues" evidence="1">
    <location>
        <begin position="16"/>
        <end position="27"/>
    </location>
</feature>
<dbReference type="VEuPathDB" id="FungiDB:PHYBLDRAFT_167075"/>
<dbReference type="InParanoid" id="A0A162PWA9"/>
<protein>
    <submittedName>
        <fullName evidence="3">Uncharacterized protein</fullName>
    </submittedName>
</protein>
<dbReference type="GeneID" id="28996466"/>
<evidence type="ECO:0000256" key="1">
    <source>
        <dbReference type="SAM" id="MobiDB-lite"/>
    </source>
</evidence>
<feature type="region of interest" description="Disordered" evidence="1">
    <location>
        <begin position="72"/>
        <end position="112"/>
    </location>
</feature>
<keyword evidence="2" id="KW-1133">Transmembrane helix</keyword>
<reference evidence="4" key="1">
    <citation type="submission" date="2015-06" db="EMBL/GenBank/DDBJ databases">
        <title>Expansion of signal transduction pathways in fungi by whole-genome duplication.</title>
        <authorList>
            <consortium name="DOE Joint Genome Institute"/>
            <person name="Corrochano L.M."/>
            <person name="Kuo A."/>
            <person name="Marcet-Houben M."/>
            <person name="Polaino S."/>
            <person name="Salamov A."/>
            <person name="Villalobos J.M."/>
            <person name="Alvarez M.I."/>
            <person name="Avalos J."/>
            <person name="Benito E.P."/>
            <person name="Benoit I."/>
            <person name="Burger G."/>
            <person name="Camino L.P."/>
            <person name="Canovas D."/>
            <person name="Cerda-Olmedo E."/>
            <person name="Cheng J.-F."/>
            <person name="Dominguez A."/>
            <person name="Elias M."/>
            <person name="Eslava A.P."/>
            <person name="Glaser F."/>
            <person name="Grimwood J."/>
            <person name="Gutierrez G."/>
            <person name="Heitman J."/>
            <person name="Henrissat B."/>
            <person name="Iturriaga E.A."/>
            <person name="Lang B.F."/>
            <person name="Lavin J.L."/>
            <person name="Lee S."/>
            <person name="Li W."/>
            <person name="Lindquist E."/>
            <person name="Lopez-Garcia S."/>
            <person name="Luque E.M."/>
            <person name="Marcos A.T."/>
            <person name="Martin J."/>
            <person name="McCluskey K."/>
            <person name="Medina H.R."/>
            <person name="Miralles-Duran A."/>
            <person name="Miyazaki A."/>
            <person name="Munoz-Torres E."/>
            <person name="Oguiza J.A."/>
            <person name="Ohm R."/>
            <person name="Olmedo M."/>
            <person name="Orejas M."/>
            <person name="Ortiz-Castellanos L."/>
            <person name="Pisabarro A.G."/>
            <person name="Rodriguez-Romero J."/>
            <person name="Ruiz-Herrera J."/>
            <person name="Ruiz-Vazquez R."/>
            <person name="Sanz C."/>
            <person name="Schackwitz W."/>
            <person name="Schmutz J."/>
            <person name="Shahriari M."/>
            <person name="Shelest E."/>
            <person name="Silva-Franco F."/>
            <person name="Soanes D."/>
            <person name="Syed K."/>
            <person name="Tagua V.G."/>
            <person name="Talbot N.J."/>
            <person name="Thon M."/>
            <person name="De vries R.P."/>
            <person name="Wiebenga A."/>
            <person name="Yadav J.S."/>
            <person name="Braun E.L."/>
            <person name="Baker S."/>
            <person name="Garre V."/>
            <person name="Horwitz B."/>
            <person name="Torres-Martinez S."/>
            <person name="Idnurm A."/>
            <person name="Herrera-Estrella A."/>
            <person name="Gabaldon T."/>
            <person name="Grigoriev I.V."/>
        </authorList>
    </citation>
    <scope>NUCLEOTIDE SEQUENCE [LARGE SCALE GENOMIC DNA]</scope>
    <source>
        <strain evidence="4">NRRL 1555(-)</strain>
    </source>
</reference>
<name>A0A162PWA9_PHYB8</name>
<feature type="transmembrane region" description="Helical" evidence="2">
    <location>
        <begin position="134"/>
        <end position="154"/>
    </location>
</feature>
<keyword evidence="2" id="KW-0812">Transmembrane</keyword>
<feature type="compositionally biased region" description="Acidic residues" evidence="1">
    <location>
        <begin position="99"/>
        <end position="108"/>
    </location>
</feature>
<evidence type="ECO:0000256" key="2">
    <source>
        <dbReference type="SAM" id="Phobius"/>
    </source>
</evidence>
<dbReference type="RefSeq" id="XP_018292766.1">
    <property type="nucleotide sequence ID" value="XM_018435560.1"/>
</dbReference>
<accession>A0A162PWA9</accession>